<keyword evidence="2" id="KW-1185">Reference proteome</keyword>
<dbReference type="GO" id="GO:0016491">
    <property type="term" value="F:oxidoreductase activity"/>
    <property type="evidence" value="ECO:0007669"/>
    <property type="project" value="TreeGrafter"/>
</dbReference>
<dbReference type="SUPFAM" id="SSF48371">
    <property type="entry name" value="ARM repeat"/>
    <property type="match status" value="1"/>
</dbReference>
<evidence type="ECO:0000313" key="1">
    <source>
        <dbReference type="EMBL" id="QAR33760.1"/>
    </source>
</evidence>
<dbReference type="Gene3D" id="1.25.10.10">
    <property type="entry name" value="Leucine-rich Repeat Variant"/>
    <property type="match status" value="1"/>
</dbReference>
<dbReference type="InterPro" id="IPR016024">
    <property type="entry name" value="ARM-type_fold"/>
</dbReference>
<protein>
    <recommendedName>
        <fullName evidence="3">HEAT repeat domain-containing protein</fullName>
    </recommendedName>
</protein>
<dbReference type="SMART" id="SM00567">
    <property type="entry name" value="EZ_HEAT"/>
    <property type="match status" value="4"/>
</dbReference>
<dbReference type="OrthoDB" id="9774429at2"/>
<sequence>MDIQSIRASLLNDDETERLYAVEDIITLHADELIPDLIAALKKEESRMVKELMVEGLKLLDVSPQFSSVAKFFESSDAFIRNCAIEIFGSKGEDAVPFLTSVMDHSDKEVRKLILDSLVATGSKYCIPALRAALRDKAPNVQITAVEYLGKINDEESLSDILEIFEASNEPMLRISCIETFTHLARREVVDTVLDILGGVTMDSFYKPSVFRMVAECGTKDHLPFLLRFLNNKNTLFFNEISGSILKIMIRDNIDVLPYEYEKYVINGVKDQNLDSDNRITFMGIAYRLCIKSKEEIFEEFAGENDMNVMLAALDKLAGINRERALKIIERRLKVAEGDLKEELLSLKALIAEQ</sequence>
<dbReference type="KEGG" id="gtl:EP073_10195"/>
<gene>
    <name evidence="1" type="ORF">EP073_10195</name>
</gene>
<accession>A0A410K019</accession>
<dbReference type="Proteomes" id="UP000287502">
    <property type="component" value="Chromosome"/>
</dbReference>
<proteinExistence type="predicted"/>
<evidence type="ECO:0000313" key="2">
    <source>
        <dbReference type="Proteomes" id="UP000287502"/>
    </source>
</evidence>
<dbReference type="InterPro" id="IPR011989">
    <property type="entry name" value="ARM-like"/>
</dbReference>
<dbReference type="EMBL" id="CP035108">
    <property type="protein sequence ID" value="QAR33760.1"/>
    <property type="molecule type" value="Genomic_DNA"/>
</dbReference>
<dbReference type="RefSeq" id="WP_128467046.1">
    <property type="nucleotide sequence ID" value="NZ_CP035108.1"/>
</dbReference>
<dbReference type="PANTHER" id="PTHR12697">
    <property type="entry name" value="PBS LYASE HEAT-LIKE PROTEIN"/>
    <property type="match status" value="1"/>
</dbReference>
<reference evidence="1 2" key="1">
    <citation type="submission" date="2019-01" db="EMBL/GenBank/DDBJ databases">
        <title>Geovibrio thiophilus DSM 11263, complete genome.</title>
        <authorList>
            <person name="Spring S."/>
            <person name="Bunk B."/>
            <person name="Sproer C."/>
        </authorList>
    </citation>
    <scope>NUCLEOTIDE SEQUENCE [LARGE SCALE GENOMIC DNA]</scope>
    <source>
        <strain evidence="1 2">DSM 11263</strain>
    </source>
</reference>
<dbReference type="Pfam" id="PF13646">
    <property type="entry name" value="HEAT_2"/>
    <property type="match status" value="1"/>
</dbReference>
<dbReference type="PANTHER" id="PTHR12697:SF5">
    <property type="entry name" value="DEOXYHYPUSINE HYDROXYLASE"/>
    <property type="match status" value="1"/>
</dbReference>
<dbReference type="InterPro" id="IPR004155">
    <property type="entry name" value="PBS_lyase_HEAT"/>
</dbReference>
<evidence type="ECO:0008006" key="3">
    <source>
        <dbReference type="Google" id="ProtNLM"/>
    </source>
</evidence>
<dbReference type="AlphaFoldDB" id="A0A410K019"/>
<organism evidence="1 2">
    <name type="scientific">Geovibrio thiophilus</name>
    <dbReference type="NCBI Taxonomy" id="139438"/>
    <lineage>
        <taxon>Bacteria</taxon>
        <taxon>Pseudomonadati</taxon>
        <taxon>Deferribacterota</taxon>
        <taxon>Deferribacteres</taxon>
        <taxon>Deferribacterales</taxon>
        <taxon>Geovibrionaceae</taxon>
        <taxon>Geovibrio</taxon>
    </lineage>
</organism>
<name>A0A410K019_9BACT</name>